<feature type="compositionally biased region" description="Low complexity" evidence="1">
    <location>
        <begin position="19"/>
        <end position="37"/>
    </location>
</feature>
<gene>
    <name evidence="3" type="ORF">R2X38_24510</name>
</gene>
<comment type="caution">
    <text evidence="3">The sequence shown here is derived from an EMBL/GenBank/DDBJ whole genome shotgun (WGS) entry which is preliminary data.</text>
</comment>
<keyword evidence="4" id="KW-1185">Reference proteome</keyword>
<sequence length="71" mass="7409">MKKLLLALVLVVPAFGVLASSSSSPSSSSSNNGSLSGRHSESYQVCYIDGKAIMLQQNMCYAKGGSLVKPN</sequence>
<evidence type="ECO:0000313" key="4">
    <source>
        <dbReference type="Proteomes" id="UP001186452"/>
    </source>
</evidence>
<proteinExistence type="predicted"/>
<evidence type="ECO:0000313" key="3">
    <source>
        <dbReference type="EMBL" id="MDV5172168.1"/>
    </source>
</evidence>
<dbReference type="Proteomes" id="UP001186452">
    <property type="component" value="Unassembled WGS sequence"/>
</dbReference>
<feature type="region of interest" description="Disordered" evidence="1">
    <location>
        <begin position="19"/>
        <end position="39"/>
    </location>
</feature>
<feature type="chain" id="PRO_5046118418" description="DUF1496 domain-containing protein" evidence="2">
    <location>
        <begin position="20"/>
        <end position="71"/>
    </location>
</feature>
<dbReference type="RefSeq" id="WP_222550029.1">
    <property type="nucleotide sequence ID" value="NZ_JAHVIB010000003.1"/>
</dbReference>
<protein>
    <recommendedName>
        <fullName evidence="5">DUF1496 domain-containing protein</fullName>
    </recommendedName>
</protein>
<reference evidence="3 4" key="1">
    <citation type="submission" date="2023-10" db="EMBL/GenBank/DDBJ databases">
        <title>Marine bacteria isolated from horseshoe crab.</title>
        <authorList>
            <person name="Cheng T.H."/>
        </authorList>
    </citation>
    <scope>NUCLEOTIDE SEQUENCE [LARGE SCALE GENOMIC DNA]</scope>
    <source>
        <strain evidence="3 4">HSC6</strain>
    </source>
</reference>
<keyword evidence="2" id="KW-0732">Signal</keyword>
<evidence type="ECO:0000256" key="2">
    <source>
        <dbReference type="SAM" id="SignalP"/>
    </source>
</evidence>
<evidence type="ECO:0008006" key="5">
    <source>
        <dbReference type="Google" id="ProtNLM"/>
    </source>
</evidence>
<feature type="signal peptide" evidence="2">
    <location>
        <begin position="1"/>
        <end position="19"/>
    </location>
</feature>
<dbReference type="EMBL" id="JAWJZI010000023">
    <property type="protein sequence ID" value="MDV5172168.1"/>
    <property type="molecule type" value="Genomic_DNA"/>
</dbReference>
<name>A0ABU3ZQG0_9GAMM</name>
<organism evidence="3 4">
    <name type="scientific">Photobacterium rosenbergii</name>
    <dbReference type="NCBI Taxonomy" id="294936"/>
    <lineage>
        <taxon>Bacteria</taxon>
        <taxon>Pseudomonadati</taxon>
        <taxon>Pseudomonadota</taxon>
        <taxon>Gammaproteobacteria</taxon>
        <taxon>Vibrionales</taxon>
        <taxon>Vibrionaceae</taxon>
        <taxon>Photobacterium</taxon>
    </lineage>
</organism>
<accession>A0ABU3ZQG0</accession>
<evidence type="ECO:0000256" key="1">
    <source>
        <dbReference type="SAM" id="MobiDB-lite"/>
    </source>
</evidence>